<dbReference type="EMBL" id="CAJFCV020000001">
    <property type="protein sequence ID" value="CAG9083203.1"/>
    <property type="molecule type" value="Genomic_DNA"/>
</dbReference>
<name>A0A1I7RLB4_BURXY</name>
<dbReference type="EC" id="3.1.1.-" evidence="4"/>
<dbReference type="SUPFAM" id="SSF53474">
    <property type="entry name" value="alpha/beta-Hydrolases"/>
    <property type="match status" value="1"/>
</dbReference>
<evidence type="ECO:0000313" key="8">
    <source>
        <dbReference type="Proteomes" id="UP000095284"/>
    </source>
</evidence>
<evidence type="ECO:0000256" key="2">
    <source>
        <dbReference type="ARBA" id="ARBA00022487"/>
    </source>
</evidence>
<dbReference type="Proteomes" id="UP000095284">
    <property type="component" value="Unplaced"/>
</dbReference>
<dbReference type="PROSITE" id="PS00941">
    <property type="entry name" value="CARBOXYLESTERASE_B_2"/>
    <property type="match status" value="1"/>
</dbReference>
<keyword evidence="9" id="KW-1185">Reference proteome</keyword>
<evidence type="ECO:0000256" key="1">
    <source>
        <dbReference type="ARBA" id="ARBA00005964"/>
    </source>
</evidence>
<dbReference type="InterPro" id="IPR019819">
    <property type="entry name" value="Carboxylesterase_B_CS"/>
</dbReference>
<dbReference type="Pfam" id="PF00135">
    <property type="entry name" value="COesterase"/>
    <property type="match status" value="1"/>
</dbReference>
<feature type="domain" description="Carboxylesterase type B" evidence="5">
    <location>
        <begin position="8"/>
        <end position="487"/>
    </location>
</feature>
<dbReference type="PROSITE" id="PS00122">
    <property type="entry name" value="CARBOXYLESTERASE_B_1"/>
    <property type="match status" value="1"/>
</dbReference>
<dbReference type="AlphaFoldDB" id="A0A1I7RLB4"/>
<dbReference type="GO" id="GO:0052689">
    <property type="term" value="F:carboxylic ester hydrolase activity"/>
    <property type="evidence" value="ECO:0007669"/>
    <property type="project" value="UniProtKB-KW"/>
</dbReference>
<organism evidence="8 10">
    <name type="scientific">Bursaphelenchus xylophilus</name>
    <name type="common">Pinewood nematode worm</name>
    <name type="synonym">Aphelenchoides xylophilus</name>
    <dbReference type="NCBI Taxonomy" id="6326"/>
    <lineage>
        <taxon>Eukaryota</taxon>
        <taxon>Metazoa</taxon>
        <taxon>Ecdysozoa</taxon>
        <taxon>Nematoda</taxon>
        <taxon>Chromadorea</taxon>
        <taxon>Rhabditida</taxon>
        <taxon>Tylenchina</taxon>
        <taxon>Tylenchomorpha</taxon>
        <taxon>Aphelenchoidea</taxon>
        <taxon>Aphelenchoididae</taxon>
        <taxon>Bursaphelenchus</taxon>
    </lineage>
</organism>
<dbReference type="WBParaSite" id="BXY_0149900.1">
    <property type="protein sequence ID" value="BXY_0149900.1"/>
    <property type="gene ID" value="BXY_0149900"/>
</dbReference>
<evidence type="ECO:0000313" key="10">
    <source>
        <dbReference type="WBParaSite" id="BXY_0149900.1"/>
    </source>
</evidence>
<dbReference type="Proteomes" id="UP000582659">
    <property type="component" value="Unassembled WGS sequence"/>
</dbReference>
<dbReference type="PANTHER" id="PTHR44590:SF4">
    <property type="entry name" value="CARBOXYLIC ESTER HYDROLASE"/>
    <property type="match status" value="1"/>
</dbReference>
<keyword evidence="3 4" id="KW-0378">Hydrolase</keyword>
<evidence type="ECO:0000256" key="4">
    <source>
        <dbReference type="RuleBase" id="RU361235"/>
    </source>
</evidence>
<evidence type="ECO:0000313" key="9">
    <source>
        <dbReference type="Proteomes" id="UP000659654"/>
    </source>
</evidence>
<evidence type="ECO:0000313" key="7">
    <source>
        <dbReference type="EMBL" id="CAG9083203.1"/>
    </source>
</evidence>
<dbReference type="SMR" id="A0A1I7RLB4"/>
<protein>
    <recommendedName>
        <fullName evidence="4">Carboxylic ester hydrolase</fullName>
        <ecNumber evidence="4">3.1.1.-</ecNumber>
    </recommendedName>
</protein>
<dbReference type="InterPro" id="IPR029058">
    <property type="entry name" value="AB_hydrolase_fold"/>
</dbReference>
<evidence type="ECO:0000313" key="6">
    <source>
        <dbReference type="EMBL" id="CAD5208876.1"/>
    </source>
</evidence>
<comment type="similarity">
    <text evidence="1 4">Belongs to the type-B carboxylesterase/lipase family.</text>
</comment>
<reference evidence="10" key="1">
    <citation type="submission" date="2016-11" db="UniProtKB">
        <authorList>
            <consortium name="WormBaseParasite"/>
        </authorList>
    </citation>
    <scope>IDENTIFICATION</scope>
</reference>
<dbReference type="Proteomes" id="UP000659654">
    <property type="component" value="Unassembled WGS sequence"/>
</dbReference>
<keyword evidence="2" id="KW-0719">Serine esterase</keyword>
<reference evidence="7" key="2">
    <citation type="submission" date="2020-08" db="EMBL/GenBank/DDBJ databases">
        <authorList>
            <person name="Kikuchi T."/>
        </authorList>
    </citation>
    <scope>NUCLEOTIDE SEQUENCE</scope>
    <source>
        <strain evidence="6">Ka4C1</strain>
    </source>
</reference>
<dbReference type="PANTHER" id="PTHR44590">
    <property type="entry name" value="CARBOXYLIC ESTER HYDROLASE-RELATED"/>
    <property type="match status" value="1"/>
</dbReference>
<proteinExistence type="inferred from homology"/>
<dbReference type="EMBL" id="CAJFDI010000001">
    <property type="protein sequence ID" value="CAD5208876.1"/>
    <property type="molecule type" value="Genomic_DNA"/>
</dbReference>
<dbReference type="eggNOG" id="KOG1516">
    <property type="taxonomic scope" value="Eukaryota"/>
</dbReference>
<dbReference type="OrthoDB" id="19653at2759"/>
<gene>
    <name evidence="6" type="ORF">BXYJ_LOCUS1112</name>
</gene>
<dbReference type="InterPro" id="IPR002018">
    <property type="entry name" value="CarbesteraseB"/>
</dbReference>
<dbReference type="Gene3D" id="3.40.50.1820">
    <property type="entry name" value="alpha/beta hydrolase"/>
    <property type="match status" value="1"/>
</dbReference>
<evidence type="ECO:0000256" key="3">
    <source>
        <dbReference type="ARBA" id="ARBA00022801"/>
    </source>
</evidence>
<dbReference type="InterPro" id="IPR019826">
    <property type="entry name" value="Carboxylesterase_B_AS"/>
</dbReference>
<evidence type="ECO:0000259" key="5">
    <source>
        <dbReference type="Pfam" id="PF00135"/>
    </source>
</evidence>
<accession>A0A1I7RLB4</accession>
<sequence>MSDKIRIRFGNGEVEGKRIEGEAAAFLGIPYAQPPVGELRFQKPKPVKNWDGVKDCTEFGAHCPYKATHTDRITGSDEDCLYLNVFAPISNSQVKKNLPVFVYIHGGGFVMDCSNKLGIENIGRHLCIKDIIVVTLNYRLGLLGFLCWNDKIKGNFGLYDMKMALEWVVRNISAFGGDPHNITVGGQSAGAVAVDLLSLSPLTRDLFQNCINFAGTSFCVFATKDQSKIKEFAIDFAKKHLRYQGDGEDDKVLEILKTADCRDLAIEGLANLGPVLDGEFFPKDLDALREEAPRKNVLTGVTEYECLTFGIFSQQFPTLKASVPFFVRLINETIDVKPAEDLYDKFVDETLDEKDPEKYKQFTNFLSDLYFNYGTYRMVKHRVERGEDVYQFRFTYFKEGTNGSYASLIPFQGASHCLELPYLFGISYIDEGEFEPDENDKIMIDYFSGYLINFIKNGNPNDEKLNGWEKVTKENLAGHMCFDLEPKMHNVGLYSSQLHELDAFFKQ</sequence>